<dbReference type="InterPro" id="IPR003347">
    <property type="entry name" value="JmjC_dom"/>
</dbReference>
<reference evidence="3" key="1">
    <citation type="submission" date="2017-04" db="EMBL/GenBank/DDBJ databases">
        <title>Population genomics of picophytoplankton unveils novel chromosome hypervariability.</title>
        <authorList>
            <consortium name="DOE Joint Genome Institute"/>
            <person name="Blanc-Mathieu R."/>
            <person name="Krasovec M."/>
            <person name="Hebrard M."/>
            <person name="Yau S."/>
            <person name="Desgranges E."/>
            <person name="Martin J."/>
            <person name="Schackwitz W."/>
            <person name="Kuo A."/>
            <person name="Salin G."/>
            <person name="Donnadieu C."/>
            <person name="Desdevises Y."/>
            <person name="Sanchez-Ferandin S."/>
            <person name="Moreau H."/>
            <person name="Rivals E."/>
            <person name="Grigoriev I.V."/>
            <person name="Grimsley N."/>
            <person name="Eyre-Walker A."/>
            <person name="Piganeau G."/>
        </authorList>
    </citation>
    <scope>NUCLEOTIDE SEQUENCE [LARGE SCALE GENOMIC DNA]</scope>
    <source>
        <strain evidence="3">RCC 1115</strain>
    </source>
</reference>
<name>A0A1Y5ICR0_OSTTA</name>
<evidence type="ECO:0000256" key="1">
    <source>
        <dbReference type="ARBA" id="ARBA00006801"/>
    </source>
</evidence>
<evidence type="ECO:0000313" key="3">
    <source>
        <dbReference type="EMBL" id="OUS47271.1"/>
    </source>
</evidence>
<comment type="similarity">
    <text evidence="1">Belongs to the JARID1 histone demethylase family.</text>
</comment>
<dbReference type="AlphaFoldDB" id="A0A1Y5ICR0"/>
<dbReference type="CDD" id="cd02208">
    <property type="entry name" value="cupin_RmlC-like"/>
    <property type="match status" value="1"/>
</dbReference>
<dbReference type="eggNOG" id="KOG2132">
    <property type="taxonomic scope" value="Eukaryota"/>
</dbReference>
<proteinExistence type="inferred from homology"/>
<protein>
    <recommendedName>
        <fullName evidence="2">JmjC domain-containing protein</fullName>
    </recommendedName>
</protein>
<dbReference type="PANTHER" id="PTHR12461">
    <property type="entry name" value="HYPOXIA-INDUCIBLE FACTOR 1 ALPHA INHIBITOR-RELATED"/>
    <property type="match status" value="1"/>
</dbReference>
<accession>A0A1Y5ICR0</accession>
<dbReference type="Proteomes" id="UP000195557">
    <property type="component" value="Unassembled WGS sequence"/>
</dbReference>
<dbReference type="Pfam" id="PF13621">
    <property type="entry name" value="Cupin_8"/>
    <property type="match status" value="1"/>
</dbReference>
<organism evidence="3">
    <name type="scientific">Ostreococcus tauri</name>
    <name type="common">Marine green alga</name>
    <dbReference type="NCBI Taxonomy" id="70448"/>
    <lineage>
        <taxon>Eukaryota</taxon>
        <taxon>Viridiplantae</taxon>
        <taxon>Chlorophyta</taxon>
        <taxon>Mamiellophyceae</taxon>
        <taxon>Mamiellales</taxon>
        <taxon>Bathycoccaceae</taxon>
        <taxon>Ostreococcus</taxon>
    </lineage>
</organism>
<feature type="domain" description="JmjC" evidence="2">
    <location>
        <begin position="121"/>
        <end position="275"/>
    </location>
</feature>
<dbReference type="InterPro" id="IPR041667">
    <property type="entry name" value="Cupin_8"/>
</dbReference>
<dbReference type="SUPFAM" id="SSF51197">
    <property type="entry name" value="Clavaminate synthase-like"/>
    <property type="match status" value="1"/>
</dbReference>
<dbReference type="SMART" id="SM00558">
    <property type="entry name" value="JmjC"/>
    <property type="match status" value="1"/>
</dbReference>
<dbReference type="Gene3D" id="2.60.120.10">
    <property type="entry name" value="Jelly Rolls"/>
    <property type="match status" value="1"/>
</dbReference>
<sequence length="275" mass="30867">MSLDVIDRNATKDASTTRFLEQRLKLEDDARAFARDHRGARPRLFTGLCADVPAVRSWMDVEAFERAGAGSRTCTLSSRAADGRAFIKADCEKDESGTFEEACEKVFVRRERVYARAELVASMASASGVERVSEIFGEEAKLRNCGVWFGAAGNVTPLHYDLCHGFLVQVRGVKTFTVYHPDDWRAMAPRKNRPELSRINLDKYLNGDAEEREKYPDFAAVAPVGTFTLNPGDVLYTPPFFWHHVRTHDEEPAISVLVPFDPSPDEPIHVCHLYG</sequence>
<dbReference type="EMBL" id="KZ155778">
    <property type="protein sequence ID" value="OUS47271.1"/>
    <property type="molecule type" value="Genomic_DNA"/>
</dbReference>
<dbReference type="PROSITE" id="PS51184">
    <property type="entry name" value="JMJC"/>
    <property type="match status" value="1"/>
</dbReference>
<gene>
    <name evidence="3" type="ORF">BE221DRAFT_204497</name>
</gene>
<dbReference type="PANTHER" id="PTHR12461:SF105">
    <property type="entry name" value="HYPOXIA-INDUCIBLE FACTOR 1-ALPHA INHIBITOR"/>
    <property type="match status" value="1"/>
</dbReference>
<evidence type="ECO:0000259" key="2">
    <source>
        <dbReference type="PROSITE" id="PS51184"/>
    </source>
</evidence>
<dbReference type="InterPro" id="IPR014710">
    <property type="entry name" value="RmlC-like_jellyroll"/>
</dbReference>